<dbReference type="InterPro" id="IPR019999">
    <property type="entry name" value="Anth_synth_I-like"/>
</dbReference>
<dbReference type="InterPro" id="IPR006221">
    <property type="entry name" value="TrpG/PapA_dom"/>
</dbReference>
<evidence type="ECO:0000259" key="12">
    <source>
        <dbReference type="Pfam" id="PF04715"/>
    </source>
</evidence>
<dbReference type="Pfam" id="PF00425">
    <property type="entry name" value="Chorismate_bind"/>
    <property type="match status" value="1"/>
</dbReference>
<feature type="domain" description="Glutamine amidotransferase" evidence="10">
    <location>
        <begin position="13"/>
        <end position="197"/>
    </location>
</feature>
<dbReference type="NCBIfam" id="TIGR00566">
    <property type="entry name" value="trpG_papA"/>
    <property type="match status" value="1"/>
</dbReference>
<dbReference type="GO" id="GO:0046820">
    <property type="term" value="F:4-amino-4-deoxychorismate synthase activity"/>
    <property type="evidence" value="ECO:0007669"/>
    <property type="project" value="UniProtKB-EC"/>
</dbReference>
<dbReference type="SUPFAM" id="SSF56322">
    <property type="entry name" value="ADC synthase"/>
    <property type="match status" value="1"/>
</dbReference>
<dbReference type="FunCoup" id="A0A165IPW6">
    <property type="interactions" value="140"/>
</dbReference>
<gene>
    <name evidence="13" type="ORF">EXIGLDRAFT_749017</name>
</gene>
<dbReference type="PRINTS" id="PR00099">
    <property type="entry name" value="CPSGATASE"/>
</dbReference>
<dbReference type="Gene3D" id="3.60.120.10">
    <property type="entry name" value="Anthranilate synthase"/>
    <property type="match status" value="1"/>
</dbReference>
<dbReference type="Gene3D" id="3.40.50.880">
    <property type="match status" value="1"/>
</dbReference>
<reference evidence="13 14" key="1">
    <citation type="journal article" date="2016" name="Mol. Biol. Evol.">
        <title>Comparative Genomics of Early-Diverging Mushroom-Forming Fungi Provides Insights into the Origins of Lignocellulose Decay Capabilities.</title>
        <authorList>
            <person name="Nagy L.G."/>
            <person name="Riley R."/>
            <person name="Tritt A."/>
            <person name="Adam C."/>
            <person name="Daum C."/>
            <person name="Floudas D."/>
            <person name="Sun H."/>
            <person name="Yadav J.S."/>
            <person name="Pangilinan J."/>
            <person name="Larsson K.H."/>
            <person name="Matsuura K."/>
            <person name="Barry K."/>
            <person name="Labutti K."/>
            <person name="Kuo R."/>
            <person name="Ohm R.A."/>
            <person name="Bhattacharya S.S."/>
            <person name="Shirouzu T."/>
            <person name="Yoshinaga Y."/>
            <person name="Martin F.M."/>
            <person name="Grigoriev I.V."/>
            <person name="Hibbett D.S."/>
        </authorList>
    </citation>
    <scope>NUCLEOTIDE SEQUENCE [LARGE SCALE GENOMIC DNA]</scope>
    <source>
        <strain evidence="13 14">HHB12029</strain>
    </source>
</reference>
<feature type="domain" description="Anthranilate synthase component I N-terminal" evidence="12">
    <location>
        <begin position="273"/>
        <end position="401"/>
    </location>
</feature>
<comment type="pathway">
    <text evidence="2">Cofactor biosynthesis; tetrahydrofolate biosynthesis; 4-aminobenzoate from chorismate: step 1/2.</text>
</comment>
<keyword evidence="7" id="KW-0315">Glutamine amidotransferase</keyword>
<name>A0A165IPW6_EXIGL</name>
<dbReference type="Proteomes" id="UP000077266">
    <property type="component" value="Unassembled WGS sequence"/>
</dbReference>
<dbReference type="InterPro" id="IPR015890">
    <property type="entry name" value="Chorismate_C"/>
</dbReference>
<organism evidence="13 14">
    <name type="scientific">Exidia glandulosa HHB12029</name>
    <dbReference type="NCBI Taxonomy" id="1314781"/>
    <lineage>
        <taxon>Eukaryota</taxon>
        <taxon>Fungi</taxon>
        <taxon>Dikarya</taxon>
        <taxon>Basidiomycota</taxon>
        <taxon>Agaricomycotina</taxon>
        <taxon>Agaricomycetes</taxon>
        <taxon>Auriculariales</taxon>
        <taxon>Exidiaceae</taxon>
        <taxon>Exidia</taxon>
    </lineage>
</organism>
<feature type="domain" description="Chorismate-utilising enzyme C-terminal" evidence="11">
    <location>
        <begin position="442"/>
        <end position="710"/>
    </location>
</feature>
<evidence type="ECO:0000256" key="5">
    <source>
        <dbReference type="ARBA" id="ARBA00022679"/>
    </source>
</evidence>
<comment type="similarity">
    <text evidence="3">In the C-terminal section; belongs to the anthranilate synthase component I family.</text>
</comment>
<dbReference type="InterPro" id="IPR006805">
    <property type="entry name" value="Anth_synth_I_N"/>
</dbReference>
<dbReference type="PRINTS" id="PR00097">
    <property type="entry name" value="ANTSNTHASEII"/>
</dbReference>
<dbReference type="SUPFAM" id="SSF52317">
    <property type="entry name" value="Class I glutamine amidotransferase-like"/>
    <property type="match status" value="1"/>
</dbReference>
<dbReference type="GO" id="GO:0005737">
    <property type="term" value="C:cytoplasm"/>
    <property type="evidence" value="ECO:0007669"/>
    <property type="project" value="TreeGrafter"/>
</dbReference>
<evidence type="ECO:0000256" key="1">
    <source>
        <dbReference type="ARBA" id="ARBA00001000"/>
    </source>
</evidence>
<evidence type="ECO:0000259" key="10">
    <source>
        <dbReference type="Pfam" id="PF00117"/>
    </source>
</evidence>
<accession>A0A165IPW6</accession>
<proteinExistence type="inferred from homology"/>
<dbReference type="OrthoDB" id="64220at2759"/>
<evidence type="ECO:0000256" key="7">
    <source>
        <dbReference type="ARBA" id="ARBA00022962"/>
    </source>
</evidence>
<dbReference type="PROSITE" id="PS51273">
    <property type="entry name" value="GATASE_TYPE_1"/>
    <property type="match status" value="1"/>
</dbReference>
<evidence type="ECO:0000259" key="11">
    <source>
        <dbReference type="Pfam" id="PF00425"/>
    </source>
</evidence>
<dbReference type="InterPro" id="IPR017926">
    <property type="entry name" value="GATASE"/>
</dbReference>
<evidence type="ECO:0000256" key="9">
    <source>
        <dbReference type="ARBA" id="ARBA00031904"/>
    </source>
</evidence>
<dbReference type="EC" id="2.6.1.85" evidence="4"/>
<evidence type="ECO:0000256" key="6">
    <source>
        <dbReference type="ARBA" id="ARBA00022909"/>
    </source>
</evidence>
<comment type="catalytic activity">
    <reaction evidence="1">
        <text>chorismate + L-glutamine = 4-amino-4-deoxychorismate + L-glutamate</text>
        <dbReference type="Rhea" id="RHEA:11672"/>
        <dbReference type="ChEBI" id="CHEBI:29748"/>
        <dbReference type="ChEBI" id="CHEBI:29985"/>
        <dbReference type="ChEBI" id="CHEBI:58359"/>
        <dbReference type="ChEBI" id="CHEBI:58406"/>
        <dbReference type="EC" id="2.6.1.85"/>
    </reaction>
</comment>
<keyword evidence="5" id="KW-0808">Transferase</keyword>
<protein>
    <recommendedName>
        <fullName evidence="4">aminodeoxychorismate synthase</fullName>
        <ecNumber evidence="4">2.6.1.85</ecNumber>
    </recommendedName>
    <alternativeName>
        <fullName evidence="8">Para-aminobenzoate synthase</fullName>
    </alternativeName>
    <alternativeName>
        <fullName evidence="9">p-aminobenzoic acid synthase</fullName>
    </alternativeName>
</protein>
<evidence type="ECO:0000256" key="4">
    <source>
        <dbReference type="ARBA" id="ARBA00013139"/>
    </source>
</evidence>
<evidence type="ECO:0000256" key="8">
    <source>
        <dbReference type="ARBA" id="ARBA00031329"/>
    </source>
</evidence>
<evidence type="ECO:0000313" key="14">
    <source>
        <dbReference type="Proteomes" id="UP000077266"/>
    </source>
</evidence>
<dbReference type="InParanoid" id="A0A165IPW6"/>
<evidence type="ECO:0000313" key="13">
    <source>
        <dbReference type="EMBL" id="KZV93704.1"/>
    </source>
</evidence>
<dbReference type="Pfam" id="PF00117">
    <property type="entry name" value="GATase"/>
    <property type="match status" value="1"/>
</dbReference>
<keyword evidence="6" id="KW-0289">Folate biosynthesis</keyword>
<dbReference type="UniPathway" id="UPA00077">
    <property type="reaction ID" value="UER00149"/>
</dbReference>
<dbReference type="STRING" id="1314781.A0A165IPW6"/>
<dbReference type="GO" id="GO:0000162">
    <property type="term" value="P:L-tryptophan biosynthetic process"/>
    <property type="evidence" value="ECO:0007669"/>
    <property type="project" value="TreeGrafter"/>
</dbReference>
<dbReference type="GO" id="GO:0008153">
    <property type="term" value="P:4-aminobenzoate biosynthetic process"/>
    <property type="evidence" value="ECO:0007669"/>
    <property type="project" value="TreeGrafter"/>
</dbReference>
<dbReference type="EMBL" id="KV425985">
    <property type="protein sequence ID" value="KZV93704.1"/>
    <property type="molecule type" value="Genomic_DNA"/>
</dbReference>
<dbReference type="Pfam" id="PF04715">
    <property type="entry name" value="Anth_synt_I_N"/>
    <property type="match status" value="1"/>
</dbReference>
<dbReference type="PANTHER" id="PTHR11236:SF18">
    <property type="entry name" value="AMINODEOXYCHORISMATE SYNTHASE"/>
    <property type="match status" value="1"/>
</dbReference>
<sequence length="719" mass="78974">MGRDGAQSDWRVLLIDAYDSFTCNLAQLVRTSIPGCAVWVVKNDALDVHRLHQLLPFFDAVVVGPGPGSPEQAEDIGVVPHLWALQDSLLLPVLGVCLGLQSLALAFGGSLSRLRAPQHGRIAPITHCRTDLFADVCDGALAVRYHSLRVTPGSLRPLAWVHDEADGEVLMGARHPTKPFWAVQYHPESVCTSVDAAQVVHNFGKLAREWTMKHPRRRVARPPAWMPEILDSYPLPSQTTYAPHHPTLQVQTEVVEGLHLSVPQICALVGASNPGDFILLDSAAHPGRYSIVACTSPQTLRITHYISDDFVTIHVGGASRKDQLGTTTVWDWLADFMRVRVASGGLEQLPFWGGLVGYFSYETGVQSLDVLPLLDHARSPDVNLLFAERSIVLDSHTGHVFVQSIRTQDHDWLAHIRHALSHQPAPEPALPMLKGVLELPDKRTYLDRIRQAQDYLAEGQSYELCLTTQTRLRVSHPEPLPRHLRSWDLYQRLRARNPAPYAAYMRLGGTTLVGSSPERFLSWDRSGRCELRPIKGTVKKGAGMTREKAEEILRTPKEAAENLMIVDLIRHDLHALAGDGVRVTQLMGIEEYRTVWQLVSVIEGRVRPGAGFGVLQTAFPPGSMVGAPKKRSVELLQGLENEPRGIYSGVCGYWCAGGGGDWSVVIRSCFNEARGGADAVCDEEVWGIGAGGAITTLSDAEAEWEEMVTKLGSVISALG</sequence>
<dbReference type="PRINTS" id="PR00096">
    <property type="entry name" value="GATASE"/>
</dbReference>
<dbReference type="InterPro" id="IPR005801">
    <property type="entry name" value="ADC_synthase"/>
</dbReference>
<keyword evidence="14" id="KW-1185">Reference proteome</keyword>
<dbReference type="GO" id="GO:0046654">
    <property type="term" value="P:tetrahydrofolate biosynthetic process"/>
    <property type="evidence" value="ECO:0007669"/>
    <property type="project" value="UniProtKB-UniPathway"/>
</dbReference>
<dbReference type="InterPro" id="IPR010117">
    <property type="entry name" value="PabB_fungal"/>
</dbReference>
<dbReference type="PANTHER" id="PTHR11236">
    <property type="entry name" value="AMINOBENZOATE/ANTHRANILATE SYNTHASE"/>
    <property type="match status" value="1"/>
</dbReference>
<dbReference type="InterPro" id="IPR029062">
    <property type="entry name" value="Class_I_gatase-like"/>
</dbReference>
<dbReference type="AlphaFoldDB" id="A0A165IPW6"/>
<dbReference type="NCBIfam" id="TIGR01823">
    <property type="entry name" value="PabB-fungal"/>
    <property type="match status" value="1"/>
</dbReference>
<evidence type="ECO:0000256" key="3">
    <source>
        <dbReference type="ARBA" id="ARBA00005970"/>
    </source>
</evidence>
<dbReference type="GO" id="GO:0046656">
    <property type="term" value="P:folic acid biosynthetic process"/>
    <property type="evidence" value="ECO:0007669"/>
    <property type="project" value="UniProtKB-KW"/>
</dbReference>
<dbReference type="CDD" id="cd01743">
    <property type="entry name" value="GATase1_Anthranilate_Synthase"/>
    <property type="match status" value="1"/>
</dbReference>
<evidence type="ECO:0000256" key="2">
    <source>
        <dbReference type="ARBA" id="ARBA00005009"/>
    </source>
</evidence>